<comment type="caution">
    <text evidence="7">The sequence shown here is derived from an EMBL/GenBank/DDBJ whole genome shotgun (WGS) entry which is preliminary data.</text>
</comment>
<evidence type="ECO:0000256" key="5">
    <source>
        <dbReference type="PROSITE-ProRule" id="PRU10141"/>
    </source>
</evidence>
<dbReference type="InterPro" id="IPR017441">
    <property type="entry name" value="Protein_kinase_ATP_BS"/>
</dbReference>
<evidence type="ECO:0000313" key="7">
    <source>
        <dbReference type="EMBL" id="MQY06035.1"/>
    </source>
</evidence>
<gene>
    <name evidence="7" type="primary">pknD_38</name>
    <name evidence="7" type="ORF">ACRB68_41150</name>
</gene>
<evidence type="ECO:0000259" key="6">
    <source>
        <dbReference type="PROSITE" id="PS50011"/>
    </source>
</evidence>
<sequence>MKGIRVPEEWRVGGFTEVRELGAGAFGRVVLARHDASGRPVAIKYLLTADAGAVAALRREAELLGRVQSPHVVRLYQFATSADGRAAIVMEAVNGVTLKRVLEEHGRLTPEASLVVLKGSLLGLDAAHRLGVVHRDYKPANVLVQGDGLSKLADFGVATHAGQASGAGTPLYMAPEQWQRQAAGPEADVYAATAVFYQCVTGRPPFAGGSQAALMHAHLSEPVPLDDIPEPLRRLVWSGLAKRPEERPPVAGDFAAALEDLARTTYGAGWEHQGIRALATGAAALAAAFPLAAAGLGTGGAAGAGAGAAGAGAAGAGGASAAGSGGGAMAAVGGTKVVAGVALGAVALGGGGVAAYQVAKSKPKQRPAVQQVAAVTTPVSFSNPDSGMFATGAQIITVKGLRDTALQARVNQALRKPVDDFLAQERKDWASIKGGSVAPQWRRLNKARSAIFKGRAGLAGPRYVSAAYDMRRWIYAGGGSMGQVRTVTVDLQTGKTLQSTEMFQPAALTPAGVRTFNQRVPLPANMRPTSPNCDYSLVARTAPNTGREIYGADTLATRTLLTKQGVEFLFGGNIGGECSAYGWTPMPWAKVGDLLNPEVIKAAR</sequence>
<keyword evidence="3 7" id="KW-0418">Kinase</keyword>
<dbReference type="AlphaFoldDB" id="A0A7K0BXX4"/>
<dbReference type="SUPFAM" id="SSF56112">
    <property type="entry name" value="Protein kinase-like (PK-like)"/>
    <property type="match status" value="1"/>
</dbReference>
<dbReference type="GO" id="GO:0016020">
    <property type="term" value="C:membrane"/>
    <property type="evidence" value="ECO:0007669"/>
    <property type="project" value="TreeGrafter"/>
</dbReference>
<dbReference type="PROSITE" id="PS00108">
    <property type="entry name" value="PROTEIN_KINASE_ST"/>
    <property type="match status" value="1"/>
</dbReference>
<organism evidence="7 8">
    <name type="scientific">Actinomadura macrotermitis</name>
    <dbReference type="NCBI Taxonomy" id="2585200"/>
    <lineage>
        <taxon>Bacteria</taxon>
        <taxon>Bacillati</taxon>
        <taxon>Actinomycetota</taxon>
        <taxon>Actinomycetes</taxon>
        <taxon>Streptosporangiales</taxon>
        <taxon>Thermomonosporaceae</taxon>
        <taxon>Actinomadura</taxon>
    </lineage>
</organism>
<dbReference type="InterPro" id="IPR000719">
    <property type="entry name" value="Prot_kinase_dom"/>
</dbReference>
<dbReference type="GO" id="GO:0005776">
    <property type="term" value="C:autophagosome"/>
    <property type="evidence" value="ECO:0007669"/>
    <property type="project" value="TreeGrafter"/>
</dbReference>
<dbReference type="EC" id="2.7.11.1" evidence="7"/>
<dbReference type="PANTHER" id="PTHR24348:SF22">
    <property type="entry name" value="NON-SPECIFIC SERINE_THREONINE PROTEIN KINASE"/>
    <property type="match status" value="1"/>
</dbReference>
<dbReference type="Proteomes" id="UP000487268">
    <property type="component" value="Unassembled WGS sequence"/>
</dbReference>
<evidence type="ECO:0000256" key="4">
    <source>
        <dbReference type="ARBA" id="ARBA00022840"/>
    </source>
</evidence>
<keyword evidence="2 5" id="KW-0547">Nucleotide-binding</keyword>
<feature type="binding site" evidence="5">
    <location>
        <position position="44"/>
    </location>
    <ligand>
        <name>ATP</name>
        <dbReference type="ChEBI" id="CHEBI:30616"/>
    </ligand>
</feature>
<evidence type="ECO:0000256" key="1">
    <source>
        <dbReference type="ARBA" id="ARBA00022679"/>
    </source>
</evidence>
<evidence type="ECO:0000313" key="8">
    <source>
        <dbReference type="Proteomes" id="UP000487268"/>
    </source>
</evidence>
<dbReference type="PROSITE" id="PS00107">
    <property type="entry name" value="PROTEIN_KINASE_ATP"/>
    <property type="match status" value="1"/>
</dbReference>
<reference evidence="7 8" key="1">
    <citation type="submission" date="2019-10" db="EMBL/GenBank/DDBJ databases">
        <title>Actinomadura rubteroloni sp. nov. and Actinomadura macrotermitis sp. nov., isolated from the gut of fungus growing-termite Macrotermes natalensis.</title>
        <authorList>
            <person name="Benndorf R."/>
            <person name="Martin K."/>
            <person name="Kuefner M."/>
            <person name="De Beer W."/>
            <person name="Kaster A.-K."/>
            <person name="Vollmers J."/>
            <person name="Poulsen M."/>
            <person name="Beemelmanns C."/>
        </authorList>
    </citation>
    <scope>NUCLEOTIDE SEQUENCE [LARGE SCALE GENOMIC DNA]</scope>
    <source>
        <strain evidence="7 8">RB68</strain>
    </source>
</reference>
<dbReference type="PROSITE" id="PS50011">
    <property type="entry name" value="PROTEIN_KINASE_DOM"/>
    <property type="match status" value="1"/>
</dbReference>
<keyword evidence="4 5" id="KW-0067">ATP-binding</keyword>
<keyword evidence="8" id="KW-1185">Reference proteome</keyword>
<dbReference type="GO" id="GO:0005829">
    <property type="term" value="C:cytosol"/>
    <property type="evidence" value="ECO:0007669"/>
    <property type="project" value="TreeGrafter"/>
</dbReference>
<dbReference type="InterPro" id="IPR045269">
    <property type="entry name" value="Atg1-like"/>
</dbReference>
<dbReference type="GO" id="GO:0005524">
    <property type="term" value="F:ATP binding"/>
    <property type="evidence" value="ECO:0007669"/>
    <property type="project" value="UniProtKB-UniRule"/>
</dbReference>
<dbReference type="Gene3D" id="1.10.510.10">
    <property type="entry name" value="Transferase(Phosphotransferase) domain 1"/>
    <property type="match status" value="1"/>
</dbReference>
<dbReference type="CDD" id="cd14014">
    <property type="entry name" value="STKc_PknB_like"/>
    <property type="match status" value="1"/>
</dbReference>
<evidence type="ECO:0000256" key="2">
    <source>
        <dbReference type="ARBA" id="ARBA00022741"/>
    </source>
</evidence>
<evidence type="ECO:0000256" key="3">
    <source>
        <dbReference type="ARBA" id="ARBA00022777"/>
    </source>
</evidence>
<dbReference type="GO" id="GO:0004674">
    <property type="term" value="F:protein serine/threonine kinase activity"/>
    <property type="evidence" value="ECO:0007669"/>
    <property type="project" value="UniProtKB-EC"/>
</dbReference>
<accession>A0A7K0BXX4</accession>
<dbReference type="InterPro" id="IPR011009">
    <property type="entry name" value="Kinase-like_dom_sf"/>
</dbReference>
<name>A0A7K0BXX4_9ACTN</name>
<feature type="domain" description="Protein kinase" evidence="6">
    <location>
        <begin position="15"/>
        <end position="261"/>
    </location>
</feature>
<dbReference type="PANTHER" id="PTHR24348">
    <property type="entry name" value="SERINE/THREONINE-PROTEIN KINASE UNC-51-RELATED"/>
    <property type="match status" value="1"/>
</dbReference>
<proteinExistence type="predicted"/>
<dbReference type="EMBL" id="WEGH01000002">
    <property type="protein sequence ID" value="MQY06035.1"/>
    <property type="molecule type" value="Genomic_DNA"/>
</dbReference>
<dbReference type="InterPro" id="IPR008271">
    <property type="entry name" value="Ser/Thr_kinase_AS"/>
</dbReference>
<dbReference type="Pfam" id="PF00069">
    <property type="entry name" value="Pkinase"/>
    <property type="match status" value="1"/>
</dbReference>
<protein>
    <submittedName>
        <fullName evidence="7">Serine/threonine-protein kinase PknD</fullName>
        <ecNumber evidence="7">2.7.11.1</ecNumber>
    </submittedName>
</protein>
<dbReference type="GO" id="GO:0000407">
    <property type="term" value="C:phagophore assembly site"/>
    <property type="evidence" value="ECO:0007669"/>
    <property type="project" value="TreeGrafter"/>
</dbReference>
<keyword evidence="1 7" id="KW-0808">Transferase</keyword>